<proteinExistence type="predicted"/>
<organism evidence="1 2">
    <name type="scientific">Colletotrichum truncatum</name>
    <name type="common">Anthracnose fungus</name>
    <name type="synonym">Colletotrichum capsici</name>
    <dbReference type="NCBI Taxonomy" id="5467"/>
    <lineage>
        <taxon>Eukaryota</taxon>
        <taxon>Fungi</taxon>
        <taxon>Dikarya</taxon>
        <taxon>Ascomycota</taxon>
        <taxon>Pezizomycotina</taxon>
        <taxon>Sordariomycetes</taxon>
        <taxon>Hypocreomycetidae</taxon>
        <taxon>Glomerellales</taxon>
        <taxon>Glomerellaceae</taxon>
        <taxon>Colletotrichum</taxon>
        <taxon>Colletotrichum truncatum species complex</taxon>
    </lineage>
</organism>
<dbReference type="Proteomes" id="UP000805649">
    <property type="component" value="Unassembled WGS sequence"/>
</dbReference>
<keyword evidence="2" id="KW-1185">Reference proteome</keyword>
<reference evidence="1 2" key="1">
    <citation type="journal article" date="2020" name="Phytopathology">
        <title>Genome Sequence Resources of Colletotrichum truncatum, C. plurivorum, C. musicola, and C. sojae: Four Species Pathogenic to Soybean (Glycine max).</title>
        <authorList>
            <person name="Rogerio F."/>
            <person name="Boufleur T.R."/>
            <person name="Ciampi-Guillardi M."/>
            <person name="Sukno S.A."/>
            <person name="Thon M.R."/>
            <person name="Massola Junior N.S."/>
            <person name="Baroncelli R."/>
        </authorList>
    </citation>
    <scope>NUCLEOTIDE SEQUENCE [LARGE SCALE GENOMIC DNA]</scope>
    <source>
        <strain evidence="1 2">CMES1059</strain>
    </source>
</reference>
<evidence type="ECO:0000313" key="1">
    <source>
        <dbReference type="EMBL" id="KAL0943595.1"/>
    </source>
</evidence>
<gene>
    <name evidence="1" type="ORF">CTRU02_201482</name>
</gene>
<evidence type="ECO:0000313" key="2">
    <source>
        <dbReference type="Proteomes" id="UP000805649"/>
    </source>
</evidence>
<protein>
    <submittedName>
        <fullName evidence="1">Cytidine and deoxycytidylate deaminase zinc-binding region</fullName>
    </submittedName>
</protein>
<name>A0ACC3ZHJ1_COLTU</name>
<sequence length="183" mass="19419">MRQANLALPSPCPFAAFGSVIVNHTAGGLGELVCSGANNNYLSGNPTLHGEMVAINNCSAVFTDPQGRYKMTPAESLAAFADLTLYTNAESCPMCASAIRWAGFKEYVYGTSIDSLVDMGWGQITLSSREVFNQSSNLSRKTGLLGPVLTNETDGFFSWQFRPATPCPKGCSRSTDAGNCVPA</sequence>
<comment type="caution">
    <text evidence="1">The sequence shown here is derived from an EMBL/GenBank/DDBJ whole genome shotgun (WGS) entry which is preliminary data.</text>
</comment>
<accession>A0ACC3ZHJ1</accession>
<dbReference type="EMBL" id="VUJX02000001">
    <property type="protein sequence ID" value="KAL0943595.1"/>
    <property type="molecule type" value="Genomic_DNA"/>
</dbReference>